<dbReference type="Proteomes" id="UP000279275">
    <property type="component" value="Unassembled WGS sequence"/>
</dbReference>
<accession>A0A3M2L4W7</accession>
<organism evidence="1 2">
    <name type="scientific">Nocardia stercoris</name>
    <dbReference type="NCBI Taxonomy" id="2483361"/>
    <lineage>
        <taxon>Bacteria</taxon>
        <taxon>Bacillati</taxon>
        <taxon>Actinomycetota</taxon>
        <taxon>Actinomycetes</taxon>
        <taxon>Mycobacteriales</taxon>
        <taxon>Nocardiaceae</taxon>
        <taxon>Nocardia</taxon>
    </lineage>
</organism>
<evidence type="ECO:0000313" key="2">
    <source>
        <dbReference type="Proteomes" id="UP000279275"/>
    </source>
</evidence>
<reference evidence="1 2" key="1">
    <citation type="submission" date="2018-10" db="EMBL/GenBank/DDBJ databases">
        <title>Isolation from cow dung.</title>
        <authorList>
            <person name="Ling L."/>
        </authorList>
    </citation>
    <scope>NUCLEOTIDE SEQUENCE [LARGE SCALE GENOMIC DNA]</scope>
    <source>
        <strain evidence="1 2">NEAU-LL90</strain>
    </source>
</reference>
<dbReference type="RefSeq" id="WP_122188380.1">
    <property type="nucleotide sequence ID" value="NZ_RFFH01000004.1"/>
</dbReference>
<evidence type="ECO:0008006" key="3">
    <source>
        <dbReference type="Google" id="ProtNLM"/>
    </source>
</evidence>
<dbReference type="AlphaFoldDB" id="A0A3M2L4W7"/>
<dbReference type="EMBL" id="RFFH01000004">
    <property type="protein sequence ID" value="RMI32732.1"/>
    <property type="molecule type" value="Genomic_DNA"/>
</dbReference>
<name>A0A3M2L4W7_9NOCA</name>
<keyword evidence="2" id="KW-1185">Reference proteome</keyword>
<evidence type="ECO:0000313" key="1">
    <source>
        <dbReference type="EMBL" id="RMI32732.1"/>
    </source>
</evidence>
<dbReference type="Pfam" id="PF15595">
    <property type="entry name" value="Imm51"/>
    <property type="match status" value="1"/>
</dbReference>
<proteinExistence type="predicted"/>
<dbReference type="OrthoDB" id="8657476at2"/>
<sequence>MTEAANELAPLQLLETSPGKYSLILGDTAMVRRAAVFESHGHEGGGYDWDSVARTVVRLEIPAVGDRIGFDPEAGMFCAYGTDEEALRTLGARLAEVFHDPQRLAQSIAAVRDEDWD</sequence>
<protein>
    <recommendedName>
        <fullName evidence="3">Immunity protein 51</fullName>
    </recommendedName>
</protein>
<gene>
    <name evidence="1" type="ORF">EBN03_12295</name>
</gene>
<dbReference type="InterPro" id="IPR028956">
    <property type="entry name" value="Imm51"/>
</dbReference>
<comment type="caution">
    <text evidence="1">The sequence shown here is derived from an EMBL/GenBank/DDBJ whole genome shotgun (WGS) entry which is preliminary data.</text>
</comment>